<comment type="caution">
    <text evidence="2">The sequence shown here is derived from an EMBL/GenBank/DDBJ whole genome shotgun (WGS) entry which is preliminary data.</text>
</comment>
<evidence type="ECO:0000313" key="2">
    <source>
        <dbReference type="EMBL" id="MBL1094547.1"/>
    </source>
</evidence>
<sequence length="76" mass="7365">MRRGSSTGAAAGPARVTATGRVAVTFIGTSGPAFPAPATTPSPTTASPCTASEPRGTCPGAPPRPAGALIEPLRAH</sequence>
<keyword evidence="3" id="KW-1185">Reference proteome</keyword>
<feature type="region of interest" description="Disordered" evidence="1">
    <location>
        <begin position="31"/>
        <end position="76"/>
    </location>
</feature>
<evidence type="ECO:0000313" key="3">
    <source>
        <dbReference type="Proteomes" id="UP000629371"/>
    </source>
</evidence>
<dbReference type="Proteomes" id="UP000629371">
    <property type="component" value="Unassembled WGS sequence"/>
</dbReference>
<feature type="compositionally biased region" description="Low complexity" evidence="1">
    <location>
        <begin position="41"/>
        <end position="52"/>
    </location>
</feature>
<organism evidence="2 3">
    <name type="scientific">Streptomyces siderophoricus</name>
    <dbReference type="NCBI Taxonomy" id="2802281"/>
    <lineage>
        <taxon>Bacteria</taxon>
        <taxon>Bacillati</taxon>
        <taxon>Actinomycetota</taxon>
        <taxon>Actinomycetes</taxon>
        <taxon>Kitasatosporales</taxon>
        <taxon>Streptomycetaceae</taxon>
        <taxon>Streptomyces</taxon>
    </lineage>
</organism>
<dbReference type="RefSeq" id="WP_201811238.1">
    <property type="nucleotide sequence ID" value="NZ_JAERRI010000030.1"/>
</dbReference>
<protein>
    <submittedName>
        <fullName evidence="2">Uncharacterized protein</fullName>
    </submittedName>
</protein>
<reference evidence="2 3" key="1">
    <citation type="submission" date="2021-01" db="EMBL/GenBank/DDBJ databases">
        <title>WGS of actinomycetes isolated from Thailand.</title>
        <authorList>
            <person name="Thawai C."/>
        </authorList>
    </citation>
    <scope>NUCLEOTIDE SEQUENCE [LARGE SCALE GENOMIC DNA]</scope>
    <source>
        <strain evidence="2 3">CH9-7</strain>
    </source>
</reference>
<name>A0ABS1N3A3_9ACTN</name>
<gene>
    <name evidence="2" type="ORF">JK360_35415</name>
</gene>
<proteinExistence type="predicted"/>
<dbReference type="EMBL" id="JAERRI010000030">
    <property type="protein sequence ID" value="MBL1094547.1"/>
    <property type="molecule type" value="Genomic_DNA"/>
</dbReference>
<evidence type="ECO:0000256" key="1">
    <source>
        <dbReference type="SAM" id="MobiDB-lite"/>
    </source>
</evidence>
<accession>A0ABS1N3A3</accession>